<accession>A0A1I4TXM1</accession>
<gene>
    <name evidence="2" type="ORF">SAMN02982985_05388</name>
</gene>
<evidence type="ECO:0000256" key="1">
    <source>
        <dbReference type="SAM" id="SignalP"/>
    </source>
</evidence>
<organism evidence="2 3">
    <name type="scientific">Rugamonas rubra</name>
    <dbReference type="NCBI Taxonomy" id="758825"/>
    <lineage>
        <taxon>Bacteria</taxon>
        <taxon>Pseudomonadati</taxon>
        <taxon>Pseudomonadota</taxon>
        <taxon>Betaproteobacteria</taxon>
        <taxon>Burkholderiales</taxon>
        <taxon>Oxalobacteraceae</taxon>
        <taxon>Telluria group</taxon>
        <taxon>Rugamonas</taxon>
    </lineage>
</organism>
<protein>
    <submittedName>
        <fullName evidence="2">Extracellular solute-binding protein, family 3</fullName>
    </submittedName>
</protein>
<evidence type="ECO:0000313" key="3">
    <source>
        <dbReference type="Proteomes" id="UP000199470"/>
    </source>
</evidence>
<dbReference type="RefSeq" id="WP_093390780.1">
    <property type="nucleotide sequence ID" value="NZ_FOTW01000035.1"/>
</dbReference>
<dbReference type="Proteomes" id="UP000199470">
    <property type="component" value="Unassembled WGS sequence"/>
</dbReference>
<name>A0A1I4TXM1_9BURK</name>
<keyword evidence="1" id="KW-0732">Signal</keyword>
<evidence type="ECO:0000313" key="2">
    <source>
        <dbReference type="EMBL" id="SFM81514.1"/>
    </source>
</evidence>
<dbReference type="Gene3D" id="3.40.190.10">
    <property type="entry name" value="Periplasmic binding protein-like II"/>
    <property type="match status" value="2"/>
</dbReference>
<keyword evidence="3" id="KW-1185">Reference proteome</keyword>
<feature type="signal peptide" evidence="1">
    <location>
        <begin position="1"/>
        <end position="31"/>
    </location>
</feature>
<proteinExistence type="predicted"/>
<dbReference type="EMBL" id="FOTW01000035">
    <property type="protein sequence ID" value="SFM81514.1"/>
    <property type="molecule type" value="Genomic_DNA"/>
</dbReference>
<dbReference type="SUPFAM" id="SSF53850">
    <property type="entry name" value="Periplasmic binding protein-like II"/>
    <property type="match status" value="1"/>
</dbReference>
<sequence length="261" mass="28539">MHTSHSLFRHLRRGAGGLAAALALAAGPAVAVETLPAYNSYQAVPFVVEGGGLGADLVAYLNEKLKGKYAFQITNLSRDKLNQTLDKDAAFKGIVLFLNPLFVDDKDKKKYHWTPGLMNDANAVVSLNSKKIEYVDTDSLKGLKFAGVLGNKYAGFEDRFGKDIQRENANEELSNLRKVASGKADVTIMPMSTYRYLLKQLGEQSPVRTTLYLSSKPHARFERYIFSASGDTALAGELDAVVGAMRADPAWKRVAAKYGLD</sequence>
<dbReference type="OrthoDB" id="8585936at2"/>
<feature type="chain" id="PRO_5011544179" evidence="1">
    <location>
        <begin position="32"/>
        <end position="261"/>
    </location>
</feature>
<dbReference type="STRING" id="758825.SAMN02982985_05388"/>
<reference evidence="2 3" key="1">
    <citation type="submission" date="2016-10" db="EMBL/GenBank/DDBJ databases">
        <authorList>
            <person name="de Groot N.N."/>
        </authorList>
    </citation>
    <scope>NUCLEOTIDE SEQUENCE [LARGE SCALE GENOMIC DNA]</scope>
    <source>
        <strain evidence="2 3">ATCC 43154</strain>
    </source>
</reference>
<dbReference type="AlphaFoldDB" id="A0A1I4TXM1"/>